<dbReference type="PANTHER" id="PTHR35734">
    <property type="entry name" value="OS01G0805200 PROTEIN"/>
    <property type="match status" value="1"/>
</dbReference>
<accession>C1MZW9</accession>
<gene>
    <name evidence="3" type="ORF">MICPUCDRAFT_60880</name>
</gene>
<proteinExistence type="predicted"/>
<dbReference type="STRING" id="564608.C1MZW9"/>
<dbReference type="GeneID" id="9686731"/>
<evidence type="ECO:0000313" key="4">
    <source>
        <dbReference type="Proteomes" id="UP000001876"/>
    </source>
</evidence>
<dbReference type="Pfam" id="PF11460">
    <property type="entry name" value="DUF3007"/>
    <property type="match status" value="1"/>
</dbReference>
<sequence length="193" mass="20350">MASVSAILHTTAAARVAPKCARATRGGARASAARASAPGRKSSSEKSLLLSARAATAPAGLFRASAAPSTRRGARVVTSAAADDEEKVPFGYTRQDVILIGVGVTALGFALYYGLQAKGVSAIWAGNIVQLTFVGGLTVAWVGSYVGRVMNKDMTYVKQLKDYEDAVMAKRLEELPEAELEKMMEEISKLDPK</sequence>
<feature type="transmembrane region" description="Helical" evidence="2">
    <location>
        <begin position="121"/>
        <end position="146"/>
    </location>
</feature>
<dbReference type="eggNOG" id="ENOG502S5FW">
    <property type="taxonomic scope" value="Eukaryota"/>
</dbReference>
<dbReference type="Proteomes" id="UP000001876">
    <property type="component" value="Unassembled WGS sequence"/>
</dbReference>
<protein>
    <submittedName>
        <fullName evidence="3">Predicted protein</fullName>
    </submittedName>
</protein>
<organism evidence="4">
    <name type="scientific">Micromonas pusilla (strain CCMP1545)</name>
    <name type="common">Picoplanktonic green alga</name>
    <dbReference type="NCBI Taxonomy" id="564608"/>
    <lineage>
        <taxon>Eukaryota</taxon>
        <taxon>Viridiplantae</taxon>
        <taxon>Chlorophyta</taxon>
        <taxon>Mamiellophyceae</taxon>
        <taxon>Mamiellales</taxon>
        <taxon>Mamiellaceae</taxon>
        <taxon>Micromonas</taxon>
    </lineage>
</organism>
<dbReference type="PANTHER" id="PTHR35734:SF1">
    <property type="entry name" value="OS01G0805200 PROTEIN"/>
    <property type="match status" value="1"/>
</dbReference>
<feature type="transmembrane region" description="Helical" evidence="2">
    <location>
        <begin position="97"/>
        <end position="115"/>
    </location>
</feature>
<dbReference type="OMA" id="RVMNKDM"/>
<keyword evidence="2" id="KW-0812">Transmembrane</keyword>
<dbReference type="OrthoDB" id="5023at2759"/>
<feature type="region of interest" description="Disordered" evidence="1">
    <location>
        <begin position="25"/>
        <end position="46"/>
    </location>
</feature>
<dbReference type="KEGG" id="mpp:MICPUCDRAFT_60880"/>
<name>C1MZW9_MICPC</name>
<evidence type="ECO:0000313" key="3">
    <source>
        <dbReference type="EMBL" id="EEH54677.1"/>
    </source>
</evidence>
<dbReference type="AlphaFoldDB" id="C1MZW9"/>
<keyword evidence="2" id="KW-1133">Transmembrane helix</keyword>
<dbReference type="InterPro" id="IPR021562">
    <property type="entry name" value="DUF3007"/>
</dbReference>
<evidence type="ECO:0000256" key="2">
    <source>
        <dbReference type="SAM" id="Phobius"/>
    </source>
</evidence>
<dbReference type="RefSeq" id="XP_003061027.1">
    <property type="nucleotide sequence ID" value="XM_003060981.1"/>
</dbReference>
<reference evidence="3 4" key="1">
    <citation type="journal article" date="2009" name="Science">
        <title>Green evolution and dynamic adaptations revealed by genomes of the marine picoeukaryotes Micromonas.</title>
        <authorList>
            <person name="Worden A.Z."/>
            <person name="Lee J.H."/>
            <person name="Mock T."/>
            <person name="Rouze P."/>
            <person name="Simmons M.P."/>
            <person name="Aerts A.L."/>
            <person name="Allen A.E."/>
            <person name="Cuvelier M.L."/>
            <person name="Derelle E."/>
            <person name="Everett M.V."/>
            <person name="Foulon E."/>
            <person name="Grimwood J."/>
            <person name="Gundlach H."/>
            <person name="Henrissat B."/>
            <person name="Napoli C."/>
            <person name="McDonald S.M."/>
            <person name="Parker M.S."/>
            <person name="Rombauts S."/>
            <person name="Salamov A."/>
            <person name="Von Dassow P."/>
            <person name="Badger J.H."/>
            <person name="Coutinho P.M."/>
            <person name="Demir E."/>
            <person name="Dubchak I."/>
            <person name="Gentemann C."/>
            <person name="Eikrem W."/>
            <person name="Gready J.E."/>
            <person name="John U."/>
            <person name="Lanier W."/>
            <person name="Lindquist E.A."/>
            <person name="Lucas S."/>
            <person name="Mayer K.F."/>
            <person name="Moreau H."/>
            <person name="Not F."/>
            <person name="Otillar R."/>
            <person name="Panaud O."/>
            <person name="Pangilinan J."/>
            <person name="Paulsen I."/>
            <person name="Piegu B."/>
            <person name="Poliakov A."/>
            <person name="Robbens S."/>
            <person name="Schmutz J."/>
            <person name="Toulza E."/>
            <person name="Wyss T."/>
            <person name="Zelensky A."/>
            <person name="Zhou K."/>
            <person name="Armbrust E.V."/>
            <person name="Bhattacharya D."/>
            <person name="Goodenough U.W."/>
            <person name="Van de Peer Y."/>
            <person name="Grigoriev I.V."/>
        </authorList>
    </citation>
    <scope>NUCLEOTIDE SEQUENCE [LARGE SCALE GENOMIC DNA]</scope>
    <source>
        <strain evidence="3 4">CCMP1545</strain>
    </source>
</reference>
<dbReference type="EMBL" id="GG663743">
    <property type="protein sequence ID" value="EEH54677.1"/>
    <property type="molecule type" value="Genomic_DNA"/>
</dbReference>
<keyword evidence="2" id="KW-0472">Membrane</keyword>
<evidence type="ECO:0000256" key="1">
    <source>
        <dbReference type="SAM" id="MobiDB-lite"/>
    </source>
</evidence>
<keyword evidence="4" id="KW-1185">Reference proteome</keyword>